<dbReference type="EMBL" id="JAHRIN010016874">
    <property type="protein sequence ID" value="MEQ2196429.1"/>
    <property type="molecule type" value="Genomic_DNA"/>
</dbReference>
<evidence type="ECO:0000256" key="3">
    <source>
        <dbReference type="ARBA" id="ARBA00018313"/>
    </source>
</evidence>
<accession>A0ABV0QKR8</accession>
<evidence type="ECO:0000256" key="6">
    <source>
        <dbReference type="ARBA" id="ARBA00022776"/>
    </source>
</evidence>
<proteinExistence type="predicted"/>
<dbReference type="PANTHER" id="PTHR31167:SF3">
    <property type="entry name" value="SPINDLE AND CENTRIOLE-ASSOCIATED PROTEIN 1"/>
    <property type="match status" value="1"/>
</dbReference>
<evidence type="ECO:0000256" key="10">
    <source>
        <dbReference type="ARBA" id="ARBA00030722"/>
    </source>
</evidence>
<gene>
    <name evidence="12" type="ORF">XENOCAPTIV_027033</name>
</gene>
<keyword evidence="5" id="KW-0132">Cell division</keyword>
<evidence type="ECO:0000256" key="9">
    <source>
        <dbReference type="ARBA" id="ARBA00023306"/>
    </source>
</evidence>
<comment type="subcellular location">
    <subcellularLocation>
        <location evidence="1">Cytoplasm</location>
        <location evidence="1">Cytoskeleton</location>
        <location evidence="1">Microtubule organizing center</location>
        <location evidence="1">Centrosome</location>
        <location evidence="1">Centriole</location>
    </subcellularLocation>
    <subcellularLocation>
        <location evidence="2">Cytoplasm</location>
        <location evidence="2">Cytoskeleton</location>
        <location evidence="2">Spindle</location>
    </subcellularLocation>
</comment>
<dbReference type="Proteomes" id="UP001434883">
    <property type="component" value="Unassembled WGS sequence"/>
</dbReference>
<dbReference type="PANTHER" id="PTHR31167">
    <property type="entry name" value="SPINDLE AND CENTRIOLE ASSOCIATED PROTEIN 1 SPICE1"/>
    <property type="match status" value="1"/>
</dbReference>
<sequence length="163" mass="18844">MSFVRVGRPQQQQAKGKRPVRPKKAAAPRKDWVSHRHEIHKSHNKATAQWELREKALKRRLRHPGSPAPLDQASLSIIREVCELNKLSFFFTVSSTAQWKGDVFLQVFSDQLLLQDVLARSDRAMAVVKDLFGDAPRRQTGNQCFWIKIMYICLRKLCLMSSF</sequence>
<keyword evidence="9" id="KW-0131">Cell cycle</keyword>
<keyword evidence="8" id="KW-0206">Cytoskeleton</keyword>
<name>A0ABV0QKR8_9TELE</name>
<organism evidence="12 13">
    <name type="scientific">Xenoophorus captivus</name>
    <dbReference type="NCBI Taxonomy" id="1517983"/>
    <lineage>
        <taxon>Eukaryota</taxon>
        <taxon>Metazoa</taxon>
        <taxon>Chordata</taxon>
        <taxon>Craniata</taxon>
        <taxon>Vertebrata</taxon>
        <taxon>Euteleostomi</taxon>
        <taxon>Actinopterygii</taxon>
        <taxon>Neopterygii</taxon>
        <taxon>Teleostei</taxon>
        <taxon>Neoteleostei</taxon>
        <taxon>Acanthomorphata</taxon>
        <taxon>Ovalentaria</taxon>
        <taxon>Atherinomorphae</taxon>
        <taxon>Cyprinodontiformes</taxon>
        <taxon>Goodeidae</taxon>
        <taxon>Xenoophorus</taxon>
    </lineage>
</organism>
<keyword evidence="6" id="KW-0498">Mitosis</keyword>
<dbReference type="Pfam" id="PF15678">
    <property type="entry name" value="SPICE"/>
    <property type="match status" value="2"/>
</dbReference>
<keyword evidence="7" id="KW-0175">Coiled coil</keyword>
<evidence type="ECO:0000256" key="1">
    <source>
        <dbReference type="ARBA" id="ARBA00004114"/>
    </source>
</evidence>
<evidence type="ECO:0000313" key="13">
    <source>
        <dbReference type="Proteomes" id="UP001434883"/>
    </source>
</evidence>
<evidence type="ECO:0000256" key="8">
    <source>
        <dbReference type="ARBA" id="ARBA00023212"/>
    </source>
</evidence>
<comment type="caution">
    <text evidence="12">The sequence shown here is derived from an EMBL/GenBank/DDBJ whole genome shotgun (WGS) entry which is preliminary data.</text>
</comment>
<dbReference type="InterPro" id="IPR031387">
    <property type="entry name" value="SPICE1"/>
</dbReference>
<evidence type="ECO:0000256" key="11">
    <source>
        <dbReference type="SAM" id="MobiDB-lite"/>
    </source>
</evidence>
<protein>
    <recommendedName>
        <fullName evidence="3">Spindle and centriole-associated protein 1</fullName>
    </recommendedName>
    <alternativeName>
        <fullName evidence="10">Coiled-coil domain-containing protein 52</fullName>
    </alternativeName>
</protein>
<evidence type="ECO:0000256" key="2">
    <source>
        <dbReference type="ARBA" id="ARBA00004186"/>
    </source>
</evidence>
<feature type="compositionally biased region" description="Basic residues" evidence="11">
    <location>
        <begin position="15"/>
        <end position="27"/>
    </location>
</feature>
<reference evidence="12 13" key="1">
    <citation type="submission" date="2021-06" db="EMBL/GenBank/DDBJ databases">
        <authorList>
            <person name="Palmer J.M."/>
        </authorList>
    </citation>
    <scope>NUCLEOTIDE SEQUENCE [LARGE SCALE GENOMIC DNA]</scope>
    <source>
        <strain evidence="12 13">XC_2019</strain>
        <tissue evidence="12">Muscle</tissue>
    </source>
</reference>
<evidence type="ECO:0000256" key="7">
    <source>
        <dbReference type="ARBA" id="ARBA00023054"/>
    </source>
</evidence>
<evidence type="ECO:0000256" key="4">
    <source>
        <dbReference type="ARBA" id="ARBA00022490"/>
    </source>
</evidence>
<keyword evidence="4" id="KW-0963">Cytoplasm</keyword>
<feature type="region of interest" description="Disordered" evidence="11">
    <location>
        <begin position="1"/>
        <end position="44"/>
    </location>
</feature>
<keyword evidence="13" id="KW-1185">Reference proteome</keyword>
<evidence type="ECO:0000256" key="5">
    <source>
        <dbReference type="ARBA" id="ARBA00022618"/>
    </source>
</evidence>
<evidence type="ECO:0000313" key="12">
    <source>
        <dbReference type="EMBL" id="MEQ2196429.1"/>
    </source>
</evidence>